<feature type="transmembrane region" description="Helical" evidence="1">
    <location>
        <begin position="71"/>
        <end position="90"/>
    </location>
</feature>
<name>A0A1L2CVP1_9CAUD</name>
<feature type="transmembrane region" description="Helical" evidence="1">
    <location>
        <begin position="44"/>
        <end position="65"/>
    </location>
</feature>
<dbReference type="Proteomes" id="UP000223891">
    <property type="component" value="Segment"/>
</dbReference>
<organism evidence="2 3">
    <name type="scientific">Pectobacterium phage vB_PcaM_CBB</name>
    <dbReference type="NCBI Taxonomy" id="2772511"/>
    <lineage>
        <taxon>Viruses</taxon>
        <taxon>Duplodnaviria</taxon>
        <taxon>Heunggongvirae</taxon>
        <taxon>Uroviricota</taxon>
        <taxon>Caudoviricetes</taxon>
        <taxon>Mimasvirus</taxon>
        <taxon>Mimasvirus CBB</taxon>
    </lineage>
</organism>
<keyword evidence="1" id="KW-0812">Transmembrane</keyword>
<keyword evidence="1" id="KW-0472">Membrane</keyword>
<evidence type="ECO:0000313" key="2">
    <source>
        <dbReference type="EMBL" id="AMM44092.1"/>
    </source>
</evidence>
<evidence type="ECO:0000313" key="3">
    <source>
        <dbReference type="Proteomes" id="UP000223891"/>
    </source>
</evidence>
<gene>
    <name evidence="2" type="ORF">CBB_529</name>
</gene>
<dbReference type="EMBL" id="KU574722">
    <property type="protein sequence ID" value="AMM44092.1"/>
    <property type="molecule type" value="Genomic_DNA"/>
</dbReference>
<keyword evidence="1" id="KW-1133">Transmembrane helix</keyword>
<sequence length="106" mass="12476">MNAFGFMVGTVLVNTLFVFDVFISKYQRRWSLWGSTMTVIVESYNVFLVTPIWTLISLWFSGLIFGDSVNIVQVCVSVMFWVYIVVLYGFSTHKYYEWKVPEMKKE</sequence>
<feature type="transmembrane region" description="Helical" evidence="1">
    <location>
        <begin position="6"/>
        <end position="23"/>
    </location>
</feature>
<proteinExistence type="predicted"/>
<protein>
    <submittedName>
        <fullName evidence="2">Putative membrane protein</fullName>
    </submittedName>
</protein>
<evidence type="ECO:0000256" key="1">
    <source>
        <dbReference type="SAM" id="Phobius"/>
    </source>
</evidence>
<reference evidence="3" key="1">
    <citation type="submission" date="2016-01" db="EMBL/GenBank/DDBJ databases">
        <title>Isolation and Characterization of Enterobacteria phage CBB.</title>
        <authorList>
            <person name="Buttimer C.T.H."/>
            <person name="Hendrix H."/>
            <person name="Alexandre H."/>
            <person name="O'Mahony J."/>
            <person name="Lavigne R."/>
            <person name="Coffey A."/>
        </authorList>
    </citation>
    <scope>NUCLEOTIDE SEQUENCE [LARGE SCALE GENOMIC DNA]</scope>
</reference>
<accession>A0A1L2CVP1</accession>
<keyword evidence="3" id="KW-1185">Reference proteome</keyword>